<evidence type="ECO:0000313" key="3">
    <source>
        <dbReference type="Proteomes" id="UP000194137"/>
    </source>
</evidence>
<dbReference type="STRING" id="1235591.CAK95_08565"/>
<keyword evidence="3" id="KW-1185">Reference proteome</keyword>
<dbReference type="Proteomes" id="UP000194137">
    <property type="component" value="Chromosome"/>
</dbReference>
<gene>
    <name evidence="2" type="ORF">CAK95_08565</name>
</gene>
<dbReference type="NCBIfam" id="TIGR01764">
    <property type="entry name" value="excise"/>
    <property type="match status" value="1"/>
</dbReference>
<accession>A0A1W6ZP35</accession>
<evidence type="ECO:0000313" key="2">
    <source>
        <dbReference type="EMBL" id="ARP99131.1"/>
    </source>
</evidence>
<evidence type="ECO:0000259" key="1">
    <source>
        <dbReference type="Pfam" id="PF12728"/>
    </source>
</evidence>
<dbReference type="RefSeq" id="WP_086087540.1">
    <property type="nucleotide sequence ID" value="NZ_CP021112.1"/>
</dbReference>
<dbReference type="InterPro" id="IPR009061">
    <property type="entry name" value="DNA-bd_dom_put_sf"/>
</dbReference>
<protein>
    <submittedName>
        <fullName evidence="2">DNA-binding protein</fullName>
    </submittedName>
</protein>
<dbReference type="Pfam" id="PF12728">
    <property type="entry name" value="HTH_17"/>
    <property type="match status" value="1"/>
</dbReference>
<dbReference type="GO" id="GO:0003677">
    <property type="term" value="F:DNA binding"/>
    <property type="evidence" value="ECO:0007669"/>
    <property type="project" value="UniProtKB-KW"/>
</dbReference>
<dbReference type="KEGG" id="psin:CAK95_08565"/>
<sequence>MSDVLVTVEQAADALNLHPKTILRYIHEGRLPATRVGKSYRIARTNLDAFAGVASGKSEATAGVRTTCIVDIPDVSAEAAERTATFLHAAAMAGDGGTPPLHLQTAFDPPARSMKVVMIGSPSDVSKLLEMLQLQLRARS</sequence>
<dbReference type="EMBL" id="CP021112">
    <property type="protein sequence ID" value="ARP99131.1"/>
    <property type="molecule type" value="Genomic_DNA"/>
</dbReference>
<organism evidence="2 3">
    <name type="scientific">Pseudorhodoplanes sinuspersici</name>
    <dbReference type="NCBI Taxonomy" id="1235591"/>
    <lineage>
        <taxon>Bacteria</taxon>
        <taxon>Pseudomonadati</taxon>
        <taxon>Pseudomonadota</taxon>
        <taxon>Alphaproteobacteria</taxon>
        <taxon>Hyphomicrobiales</taxon>
        <taxon>Pseudorhodoplanes</taxon>
    </lineage>
</organism>
<dbReference type="InterPro" id="IPR010093">
    <property type="entry name" value="SinI_DNA-bd"/>
</dbReference>
<name>A0A1W6ZP35_9HYPH</name>
<keyword evidence="2" id="KW-0238">DNA-binding</keyword>
<feature type="domain" description="Helix-turn-helix" evidence="1">
    <location>
        <begin position="5"/>
        <end position="51"/>
    </location>
</feature>
<dbReference type="AlphaFoldDB" id="A0A1W6ZP35"/>
<reference evidence="2 3" key="1">
    <citation type="submission" date="2017-05" db="EMBL/GenBank/DDBJ databases">
        <title>Full genome sequence of Pseudorhodoplanes sinuspersici.</title>
        <authorList>
            <person name="Dastgheib S.M.M."/>
            <person name="Shavandi M."/>
            <person name="Tirandaz H."/>
        </authorList>
    </citation>
    <scope>NUCLEOTIDE SEQUENCE [LARGE SCALE GENOMIC DNA]</scope>
    <source>
        <strain evidence="2 3">RIPI110</strain>
    </source>
</reference>
<dbReference type="OrthoDB" id="9805928at2"/>
<dbReference type="SUPFAM" id="SSF46955">
    <property type="entry name" value="Putative DNA-binding domain"/>
    <property type="match status" value="1"/>
</dbReference>
<dbReference type="InterPro" id="IPR041657">
    <property type="entry name" value="HTH_17"/>
</dbReference>
<proteinExistence type="predicted"/>